<keyword evidence="2" id="KW-1185">Reference proteome</keyword>
<proteinExistence type="predicted"/>
<comment type="caution">
    <text evidence="1">The sequence shown here is derived from an EMBL/GenBank/DDBJ whole genome shotgun (WGS) entry which is preliminary data.</text>
</comment>
<protein>
    <submittedName>
        <fullName evidence="1">Uncharacterized protein</fullName>
    </submittedName>
</protein>
<organism evidence="1 2">
    <name type="scientific">Persea americana</name>
    <name type="common">Avocado</name>
    <dbReference type="NCBI Taxonomy" id="3435"/>
    <lineage>
        <taxon>Eukaryota</taxon>
        <taxon>Viridiplantae</taxon>
        <taxon>Streptophyta</taxon>
        <taxon>Embryophyta</taxon>
        <taxon>Tracheophyta</taxon>
        <taxon>Spermatophyta</taxon>
        <taxon>Magnoliopsida</taxon>
        <taxon>Magnoliidae</taxon>
        <taxon>Laurales</taxon>
        <taxon>Lauraceae</taxon>
        <taxon>Persea</taxon>
    </lineage>
</organism>
<dbReference type="Proteomes" id="UP001234297">
    <property type="component" value="Chromosome 5"/>
</dbReference>
<evidence type="ECO:0000313" key="2">
    <source>
        <dbReference type="Proteomes" id="UP001234297"/>
    </source>
</evidence>
<name>A0ACC2M3R3_PERAE</name>
<sequence length="217" mass="24798">MDWLAGYHATMDCFHKTLTFKLEETLAGVLFHGERRNSCPRFISALKADRLVRSGCECYLAFITEDKRSQGVEEIPIVCEFPDIFPEEIPGLPPVREIDFTIELLPGTAPISIAPYRMAPAELGELKIQLQELLDKSFIRPSISPWGAPVLFVKKKDGSMRMCIDYRKLNQATIKNKYPLPRIDELFDQLQGAAYFSKIDLRSGYHHIHGLDEQNIR</sequence>
<dbReference type="EMBL" id="CM056813">
    <property type="protein sequence ID" value="KAJ8639842.1"/>
    <property type="molecule type" value="Genomic_DNA"/>
</dbReference>
<gene>
    <name evidence="1" type="ORF">MRB53_016536</name>
</gene>
<evidence type="ECO:0000313" key="1">
    <source>
        <dbReference type="EMBL" id="KAJ8639842.1"/>
    </source>
</evidence>
<reference evidence="1 2" key="1">
    <citation type="journal article" date="2022" name="Hortic Res">
        <title>A haplotype resolved chromosomal level avocado genome allows analysis of novel avocado genes.</title>
        <authorList>
            <person name="Nath O."/>
            <person name="Fletcher S.J."/>
            <person name="Hayward A."/>
            <person name="Shaw L.M."/>
            <person name="Masouleh A.K."/>
            <person name="Furtado A."/>
            <person name="Henry R.J."/>
            <person name="Mitter N."/>
        </authorList>
    </citation>
    <scope>NUCLEOTIDE SEQUENCE [LARGE SCALE GENOMIC DNA]</scope>
    <source>
        <strain evidence="2">cv. Hass</strain>
    </source>
</reference>
<accession>A0ACC2M3R3</accession>